<keyword evidence="5" id="KW-1185">Reference proteome</keyword>
<dbReference type="STRING" id="553469.SAMN04487947_4123"/>
<sequence length="430" mass="47269">MHVVLVTASAVRHDHVHAEDGHVESSLPALGRLADDATVFSRAYTSSPDPESTLRAVLTGWHPMRDGGSDSTLVDAISEAGWETGLFHGDPEGSLSSRGFEAPERSTAESATDRLRQRLGRTMEAKTAVGRSLDRVDQLLGSTVGATLGASSVRPGEDVTERALSWLDETSGPRFLWVHYDDAAAPHVPREGTVSDDIDPRTATKLAYATERAPDALTEDERETLERLYRGELEHLDRCVGQLFDGIQSRLDVNDTVTAFMGTSGCPLGERGRWYDTHDDFHDESVRVPLFVHGPEFDAETVEFAASSVDVLPTLLSAAGVEREERRGGSDLRSFMGRRVTERQVFAASGDSPTEAMVCNSRWKLARTLREGRESLFDHGDDPGERRDRSGENLPVQRALSHALDCFVENRRGQRTESSRRMAASGERGR</sequence>
<dbReference type="InterPro" id="IPR017850">
    <property type="entry name" value="Alkaline_phosphatase_core_sf"/>
</dbReference>
<feature type="region of interest" description="Disordered" evidence="2">
    <location>
        <begin position="374"/>
        <end position="394"/>
    </location>
</feature>
<dbReference type="GO" id="GO:0004065">
    <property type="term" value="F:arylsulfatase activity"/>
    <property type="evidence" value="ECO:0007669"/>
    <property type="project" value="TreeGrafter"/>
</dbReference>
<dbReference type="PANTHER" id="PTHR42693:SF33">
    <property type="entry name" value="ARYLSULFATASE"/>
    <property type="match status" value="1"/>
</dbReference>
<feature type="region of interest" description="Disordered" evidence="2">
    <location>
        <begin position="87"/>
        <end position="110"/>
    </location>
</feature>
<organism evidence="4 5">
    <name type="scientific">Halogeometricum rufum</name>
    <dbReference type="NCBI Taxonomy" id="553469"/>
    <lineage>
        <taxon>Archaea</taxon>
        <taxon>Methanobacteriati</taxon>
        <taxon>Methanobacteriota</taxon>
        <taxon>Stenosarchaea group</taxon>
        <taxon>Halobacteria</taxon>
        <taxon>Halobacteriales</taxon>
        <taxon>Haloferacaceae</taxon>
        <taxon>Halogeometricum</taxon>
    </lineage>
</organism>
<dbReference type="AlphaFoldDB" id="A0A1I6J6R4"/>
<evidence type="ECO:0000256" key="2">
    <source>
        <dbReference type="SAM" id="MobiDB-lite"/>
    </source>
</evidence>
<accession>A0A1I6J6R4</accession>
<feature type="compositionally biased region" description="Basic and acidic residues" evidence="2">
    <location>
        <begin position="374"/>
        <end position="391"/>
    </location>
</feature>
<name>A0A1I6J6R4_9EURY</name>
<dbReference type="InterPro" id="IPR000917">
    <property type="entry name" value="Sulfatase_N"/>
</dbReference>
<dbReference type="EMBL" id="FOYT01000006">
    <property type="protein sequence ID" value="SFR74645.1"/>
    <property type="molecule type" value="Genomic_DNA"/>
</dbReference>
<feature type="region of interest" description="Disordered" evidence="2">
    <location>
        <begin position="410"/>
        <end position="430"/>
    </location>
</feature>
<evidence type="ECO:0000259" key="3">
    <source>
        <dbReference type="Pfam" id="PF00884"/>
    </source>
</evidence>
<dbReference type="Gene3D" id="3.40.720.10">
    <property type="entry name" value="Alkaline Phosphatase, subunit A"/>
    <property type="match status" value="1"/>
</dbReference>
<reference evidence="5" key="1">
    <citation type="submission" date="2016-10" db="EMBL/GenBank/DDBJ databases">
        <authorList>
            <person name="Varghese N."/>
            <person name="Submissions S."/>
        </authorList>
    </citation>
    <scope>NUCLEOTIDE SEQUENCE [LARGE SCALE GENOMIC DNA]</scope>
    <source>
        <strain evidence="5">CGMCC 1.7736</strain>
    </source>
</reference>
<dbReference type="InterPro" id="IPR050738">
    <property type="entry name" value="Sulfatase"/>
</dbReference>
<dbReference type="Proteomes" id="UP000198531">
    <property type="component" value="Unassembled WGS sequence"/>
</dbReference>
<dbReference type="Pfam" id="PF00884">
    <property type="entry name" value="Sulfatase"/>
    <property type="match status" value="1"/>
</dbReference>
<dbReference type="PANTHER" id="PTHR42693">
    <property type="entry name" value="ARYLSULFATASE FAMILY MEMBER"/>
    <property type="match status" value="1"/>
</dbReference>
<comment type="similarity">
    <text evidence="1">Belongs to the sulfatase family.</text>
</comment>
<feature type="compositionally biased region" description="Basic and acidic residues" evidence="2">
    <location>
        <begin position="410"/>
        <end position="420"/>
    </location>
</feature>
<protein>
    <submittedName>
        <fullName evidence="4">Arylsulfatase A</fullName>
    </submittedName>
</protein>
<evidence type="ECO:0000256" key="1">
    <source>
        <dbReference type="ARBA" id="ARBA00008779"/>
    </source>
</evidence>
<evidence type="ECO:0000313" key="4">
    <source>
        <dbReference type="EMBL" id="SFR74645.1"/>
    </source>
</evidence>
<gene>
    <name evidence="4" type="ORF">SAMN04487947_4123</name>
</gene>
<feature type="compositionally biased region" description="Basic and acidic residues" evidence="2">
    <location>
        <begin position="101"/>
        <end position="110"/>
    </location>
</feature>
<dbReference type="OrthoDB" id="3164at2157"/>
<dbReference type="SUPFAM" id="SSF53649">
    <property type="entry name" value="Alkaline phosphatase-like"/>
    <property type="match status" value="1"/>
</dbReference>
<feature type="domain" description="Sulfatase N-terminal" evidence="3">
    <location>
        <begin position="2"/>
        <end position="321"/>
    </location>
</feature>
<proteinExistence type="inferred from homology"/>
<evidence type="ECO:0000313" key="5">
    <source>
        <dbReference type="Proteomes" id="UP000198531"/>
    </source>
</evidence>
<dbReference type="RefSeq" id="WP_089811215.1">
    <property type="nucleotide sequence ID" value="NZ_FOYT01000006.1"/>
</dbReference>